<dbReference type="RefSeq" id="WP_117485428.1">
    <property type="nucleotide sequence ID" value="NZ_QVIG01000001.1"/>
</dbReference>
<dbReference type="AlphaFoldDB" id="A0A372ZJ01"/>
<dbReference type="Pfam" id="PF09346">
    <property type="entry name" value="SMI1_KNR4"/>
    <property type="match status" value="1"/>
</dbReference>
<dbReference type="Proteomes" id="UP000263377">
    <property type="component" value="Unassembled WGS sequence"/>
</dbReference>
<evidence type="ECO:0000313" key="3">
    <source>
        <dbReference type="EMBL" id="RGD56815.1"/>
    </source>
</evidence>
<dbReference type="Gene3D" id="3.40.1580.10">
    <property type="entry name" value="SMI1/KNR4-like"/>
    <property type="match status" value="1"/>
</dbReference>
<dbReference type="InterPro" id="IPR018958">
    <property type="entry name" value="Knr4/Smi1-like_dom"/>
</dbReference>
<organism evidence="2 4">
    <name type="scientific">Kitasatospora xanthocidica</name>
    <dbReference type="NCBI Taxonomy" id="83382"/>
    <lineage>
        <taxon>Bacteria</taxon>
        <taxon>Bacillati</taxon>
        <taxon>Actinomycetota</taxon>
        <taxon>Actinomycetes</taxon>
        <taxon>Kitasatosporales</taxon>
        <taxon>Streptomycetaceae</taxon>
        <taxon>Kitasatospora</taxon>
    </lineage>
</organism>
<proteinExistence type="predicted"/>
<accession>A0A372ZJ01</accession>
<protein>
    <submittedName>
        <fullName evidence="2">SMI1/KNR4 family protein</fullName>
    </submittedName>
</protein>
<evidence type="ECO:0000259" key="1">
    <source>
        <dbReference type="SMART" id="SM00860"/>
    </source>
</evidence>
<comment type="caution">
    <text evidence="2">The sequence shown here is derived from an EMBL/GenBank/DDBJ whole genome shotgun (WGS) entry which is preliminary data.</text>
</comment>
<reference evidence="2 4" key="1">
    <citation type="submission" date="2018-08" db="EMBL/GenBank/DDBJ databases">
        <title>Diversity &amp; Physiological Properties of Lignin-Decomposing Actinobacteria from Soil.</title>
        <authorList>
            <person name="Roh S.G."/>
            <person name="Kim S.B."/>
        </authorList>
    </citation>
    <scope>NUCLEOTIDE SEQUENCE [LARGE SCALE GENOMIC DNA]</scope>
    <source>
        <strain evidence="2 4">MMS17-GH009</strain>
    </source>
</reference>
<dbReference type="EMBL" id="QVIG01000001">
    <property type="protein sequence ID" value="RGD56815.1"/>
    <property type="molecule type" value="Genomic_DNA"/>
</dbReference>
<dbReference type="InterPro" id="IPR037883">
    <property type="entry name" value="Knr4/Smi1-like_sf"/>
</dbReference>
<dbReference type="EMBL" id="QVIG01000003">
    <property type="protein sequence ID" value="RGD55806.1"/>
    <property type="molecule type" value="Genomic_DNA"/>
</dbReference>
<feature type="domain" description="Knr4/Smi1-like" evidence="1">
    <location>
        <begin position="19"/>
        <end position="152"/>
    </location>
</feature>
<dbReference type="SMART" id="SM00860">
    <property type="entry name" value="SMI1_KNR4"/>
    <property type="match status" value="1"/>
</dbReference>
<evidence type="ECO:0000313" key="4">
    <source>
        <dbReference type="Proteomes" id="UP000263377"/>
    </source>
</evidence>
<keyword evidence="4" id="KW-1185">Reference proteome</keyword>
<gene>
    <name evidence="3" type="ORF">DR950_02525</name>
    <name evidence="2" type="ORF">DR950_41635</name>
</gene>
<name>A0A372ZJ01_9ACTN</name>
<dbReference type="SUPFAM" id="SSF160631">
    <property type="entry name" value="SMI1/KNR4-like"/>
    <property type="match status" value="1"/>
</dbReference>
<sequence length="181" mass="19836">MVHPAVTRLSALIGEPGTPGDSVDWDELARTTGLRLPADYRDFVALYGGGELDEYLGVSTPPVDGSPYGDLLDALDFDPRQEPTAPTGTAPEDLEKGRLLPFAGSANGDVVFWLCDTRDPDGWDVVVFRRQHRYGEAAWVRFAAGFGDFLAGTLDGTLPNPFGDSGFTRTPHTYRHWRRPL</sequence>
<evidence type="ECO:0000313" key="2">
    <source>
        <dbReference type="EMBL" id="RGD55806.1"/>
    </source>
</evidence>